<comment type="catalytic activity">
    <reaction evidence="1">
        <text>Thiol-dependent hydrolysis of ester, thioester, amide, peptide and isopeptide bonds formed by the C-terminal Gly of ubiquitin (a 76-residue protein attached to proteins as an intracellular targeting signal).</text>
        <dbReference type="EC" id="3.4.19.12"/>
    </reaction>
</comment>
<feature type="compositionally biased region" description="Basic and acidic residues" evidence="18">
    <location>
        <begin position="1166"/>
        <end position="1184"/>
    </location>
</feature>
<evidence type="ECO:0000256" key="4">
    <source>
        <dbReference type="ARBA" id="ARBA00012759"/>
    </source>
</evidence>
<dbReference type="GO" id="GO:0005634">
    <property type="term" value="C:nucleus"/>
    <property type="evidence" value="ECO:0007669"/>
    <property type="project" value="UniProtKB-SubCell"/>
</dbReference>
<dbReference type="Gene3D" id="2.30.30.140">
    <property type="match status" value="1"/>
</dbReference>
<dbReference type="EC" id="3.4.19.12" evidence="4"/>
<comment type="function">
    <text evidence="15">Deubiquitinase which hydrolyzes the isopeptide bond between the ubiquitin C-terminus and the lysine epsilon-amino group of the target protein. May negatively regulate inflammatory and pathogen recognition signaling in innate immune response. Upon phosphorylation at Ser-202 and Ser-204 residues, via IL-1 receptor and Toll-like receptor signaling pathway, specifically deubiquitinates 'Lys-63'-polyubiquitinated MYD88 adapter protein triggering down-regulation of NF-kappa-B-dependent transcription of inflammatory mediators. Independently of the catalytic activity, acts as a scaffold for alternative deubiquitinases to assemble specific deubiquitinase-substrate complexes. Associates with USP7 and USP9X deubiquitinases to stabilize alkylation repair enzyme ALKBH3, thereby promoting the repair of alkylated DNA lesions.</text>
</comment>
<evidence type="ECO:0000256" key="6">
    <source>
        <dbReference type="ARBA" id="ARBA00022553"/>
    </source>
</evidence>
<feature type="compositionally biased region" description="Basic and acidic residues" evidence="18">
    <location>
        <begin position="1027"/>
        <end position="1041"/>
    </location>
</feature>
<evidence type="ECO:0000256" key="3">
    <source>
        <dbReference type="ARBA" id="ARBA00004496"/>
    </source>
</evidence>
<feature type="region of interest" description="Disordered" evidence="18">
    <location>
        <begin position="1"/>
        <end position="73"/>
    </location>
</feature>
<accession>A0AAV7WU34</accession>
<evidence type="ECO:0000256" key="14">
    <source>
        <dbReference type="ARBA" id="ARBA00023242"/>
    </source>
</evidence>
<gene>
    <name evidence="21" type="ORF">NDU88_004259</name>
</gene>
<keyword evidence="22" id="KW-1185">Reference proteome</keyword>
<feature type="region of interest" description="Disordered" evidence="18">
    <location>
        <begin position="1009"/>
        <end position="1041"/>
    </location>
</feature>
<keyword evidence="13" id="KW-0007">Acetylation</keyword>
<dbReference type="GO" id="GO:2000660">
    <property type="term" value="P:negative regulation of interleukin-1-mediated signaling pathway"/>
    <property type="evidence" value="ECO:0007669"/>
    <property type="project" value="TreeGrafter"/>
</dbReference>
<dbReference type="SUPFAM" id="SSF54001">
    <property type="entry name" value="Cysteine proteinases"/>
    <property type="match status" value="1"/>
</dbReference>
<feature type="region of interest" description="Disordered" evidence="18">
    <location>
        <begin position="597"/>
        <end position="684"/>
    </location>
</feature>
<keyword evidence="10" id="KW-0378">Hydrolase</keyword>
<evidence type="ECO:0000256" key="16">
    <source>
        <dbReference type="ARBA" id="ARBA00062839"/>
    </source>
</evidence>
<dbReference type="CDD" id="cd20448">
    <property type="entry name" value="Tudor_OTUD4"/>
    <property type="match status" value="1"/>
</dbReference>
<evidence type="ECO:0000256" key="18">
    <source>
        <dbReference type="SAM" id="MobiDB-lite"/>
    </source>
</evidence>
<feature type="compositionally biased region" description="Basic and acidic residues" evidence="18">
    <location>
        <begin position="620"/>
        <end position="636"/>
    </location>
</feature>
<evidence type="ECO:0000256" key="8">
    <source>
        <dbReference type="ARBA" id="ARBA00022670"/>
    </source>
</evidence>
<dbReference type="GO" id="GO:0070536">
    <property type="term" value="P:protein K63-linked deubiquitination"/>
    <property type="evidence" value="ECO:0007669"/>
    <property type="project" value="UniProtKB-ARBA"/>
</dbReference>
<dbReference type="PROSITE" id="PS50802">
    <property type="entry name" value="OTU"/>
    <property type="match status" value="1"/>
</dbReference>
<proteinExistence type="predicted"/>
<feature type="region of interest" description="Disordered" evidence="18">
    <location>
        <begin position="1059"/>
        <end position="1081"/>
    </location>
</feature>
<dbReference type="PANTHER" id="PTHR12419">
    <property type="entry name" value="OTU DOMAIN CONTAINING PROTEIN"/>
    <property type="match status" value="1"/>
</dbReference>
<dbReference type="InterPro" id="IPR050704">
    <property type="entry name" value="Peptidase_C85-like"/>
</dbReference>
<evidence type="ECO:0000256" key="5">
    <source>
        <dbReference type="ARBA" id="ARBA00022490"/>
    </source>
</evidence>
<feature type="compositionally biased region" description="Acidic residues" evidence="18">
    <location>
        <begin position="307"/>
        <end position="318"/>
    </location>
</feature>
<feature type="compositionally biased region" description="Basic and acidic residues" evidence="18">
    <location>
        <begin position="543"/>
        <end position="552"/>
    </location>
</feature>
<feature type="region of interest" description="Disordered" evidence="18">
    <location>
        <begin position="454"/>
        <end position="565"/>
    </location>
</feature>
<evidence type="ECO:0000259" key="19">
    <source>
        <dbReference type="PROSITE" id="PS50304"/>
    </source>
</evidence>
<keyword evidence="6" id="KW-0597">Phosphoprotein</keyword>
<keyword evidence="5" id="KW-0963">Cytoplasm</keyword>
<evidence type="ECO:0000313" key="22">
    <source>
        <dbReference type="Proteomes" id="UP001066276"/>
    </source>
</evidence>
<keyword evidence="14" id="KW-0539">Nucleus</keyword>
<dbReference type="InterPro" id="IPR003323">
    <property type="entry name" value="OTU_dom"/>
</dbReference>
<keyword evidence="7" id="KW-0399">Innate immunity</keyword>
<evidence type="ECO:0000259" key="20">
    <source>
        <dbReference type="PROSITE" id="PS50802"/>
    </source>
</evidence>
<feature type="domain" description="Tudor" evidence="19">
    <location>
        <begin position="393"/>
        <end position="453"/>
    </location>
</feature>
<comment type="subunit">
    <text evidence="16">Interacts with MYD88; the interaction is direct. Interacts with ALKBH3; the interaction is direct. Interacts with USP7; the interaction is direct. Interacts with USP9X; the interaction is direct.</text>
</comment>
<evidence type="ECO:0000256" key="13">
    <source>
        <dbReference type="ARBA" id="ARBA00022990"/>
    </source>
</evidence>
<evidence type="ECO:0000256" key="7">
    <source>
        <dbReference type="ARBA" id="ARBA00022588"/>
    </source>
</evidence>
<dbReference type="InterPro" id="IPR002999">
    <property type="entry name" value="Tudor"/>
</dbReference>
<dbReference type="Gene3D" id="3.90.70.80">
    <property type="match status" value="1"/>
</dbReference>
<feature type="compositionally biased region" description="Polar residues" evidence="18">
    <location>
        <begin position="1072"/>
        <end position="1081"/>
    </location>
</feature>
<evidence type="ECO:0000256" key="15">
    <source>
        <dbReference type="ARBA" id="ARBA00058854"/>
    </source>
</evidence>
<evidence type="ECO:0000256" key="17">
    <source>
        <dbReference type="ARBA" id="ARBA00074854"/>
    </source>
</evidence>
<evidence type="ECO:0000256" key="1">
    <source>
        <dbReference type="ARBA" id="ARBA00000707"/>
    </source>
</evidence>
<dbReference type="GO" id="GO:1903093">
    <property type="term" value="P:regulation of protein K48-linked deubiquitination"/>
    <property type="evidence" value="ECO:0007669"/>
    <property type="project" value="TreeGrafter"/>
</dbReference>
<keyword evidence="11" id="KW-0788">Thiol protease</keyword>
<keyword evidence="12" id="KW-0391">Immunity</keyword>
<sequence>MLRHTTSLPSARVSSQPPASPRSRQLREVPRFCSEIPVPDGAPGDKARSGSGPGYRGTHVTNHSAQTVRDRESGAVAAVAHGRLYVDPELRAPPFVQASGQFVKPRAQMEVTSGAGPETTGGGKEQLTREALMDQYLASQGLYRKKVAKDGSCLFRAVAEQVQHSQARHYDIRLACINYLRENRDAFEAFIEGPFEEYLQRLENPQEWVGQVEISALSLMYKKDFVIYQEPNAPPSCVTENHFPDKIMLCFSNGNHYDIVYPASYTENAALCQSILYEMLYERVLSTDVSKILLDPVDTDVAKEESIGSDEDSESDADDASRSKNAIVGNMNGFKTPSGNKIHGSGSPTYFFLPRKVLRSLNPALYRNLEYDVWLKLKREQQRRDFSIAAGMQYSVGDKCKVRLETGGKLYDAHIQEVSSENGPVVVFVEEFGKKFDVSLKSLKPLPQAAPLTTTKEGWNTVPGKKLKRVPITSSAHFQTDGDYRGQKIAGKPGKPQSTLPPRLQQASGNRQQHYGPSPGPASQHTSSEQRTQSRTPAQAAGRKLERERSEEFESSSKACSYFGLSPDERRERQAIEESKSLYEIQNLDEEAFPALSSQTTTHSGEVYNQRKQQNANNEKSPKQKVDSEEPKELNHKMNLSDQSPQRSTEERPEECTQTSADDATSSCDTSAPAETPPDLPVLPVVPPVVPILPDAVPPWPNESTTYNATGISTQMSVPAVSAPSSEPDPALVQEQGPSVQFSPLPVPLQAVNHPVMPLPPTLNLYQDPLYPGFPLDENGERATAPSYSLCKGGEDLPRDKSILQFFFNLGLKAYSCPMWAPHSYLYPLHQAYLNMCRMYPKIPVYPHNTWYPEVASAENEHVTHVNRQSPMQHDTRINGQCAQGGAATPPPPPWIFSAVQVPGNPGQVPNLCQIETENVIQPPQAIYTESAANKSVYPQPPLGHSSFLGPVPLAHSFFPPVWYGYPMQGFIESPTVQHNLTSAVAESDLNKEFSSSVLTQRCREQFQDNAKEHSTSVQHTPVTRASSEHPSKGTNRVDKEEQMCTAAAVPQKKATLQDLSGEAKEAKRRSLVSSPLLTGGESQELTNATVLLSEKTDPKAPVSLPDVLPQTRPHRTREESSEDEREVSDMLKSGRSKNFYNQTYGARKYRNDRGYAFNRGGFHYPRNEEGWKGPGSRREDGYQPHRSFRGRPYKSDNRRRPVGDPYRGHQEYDSQSPYPKLN</sequence>
<dbReference type="PANTHER" id="PTHR12419:SF9">
    <property type="entry name" value="OTU DOMAIN-CONTAINING PROTEIN 4"/>
    <property type="match status" value="1"/>
</dbReference>
<name>A0AAV7WU34_PLEWA</name>
<dbReference type="GO" id="GO:0061578">
    <property type="term" value="F:K63-linked deubiquitinase activity"/>
    <property type="evidence" value="ECO:0007669"/>
    <property type="project" value="TreeGrafter"/>
</dbReference>
<feature type="compositionally biased region" description="Pro residues" evidence="18">
    <location>
        <begin position="675"/>
        <end position="684"/>
    </location>
</feature>
<evidence type="ECO:0000256" key="9">
    <source>
        <dbReference type="ARBA" id="ARBA00022786"/>
    </source>
</evidence>
<comment type="caution">
    <text evidence="21">The sequence shown here is derived from an EMBL/GenBank/DDBJ whole genome shotgun (WGS) entry which is preliminary data.</text>
</comment>
<evidence type="ECO:0000313" key="21">
    <source>
        <dbReference type="EMBL" id="KAJ1216658.1"/>
    </source>
</evidence>
<keyword evidence="8" id="KW-0645">Protease</keyword>
<feature type="compositionally biased region" description="Low complexity" evidence="18">
    <location>
        <begin position="659"/>
        <end position="672"/>
    </location>
</feature>
<feature type="compositionally biased region" description="Polar residues" evidence="18">
    <location>
        <begin position="496"/>
        <end position="537"/>
    </location>
</feature>
<evidence type="ECO:0000256" key="12">
    <source>
        <dbReference type="ARBA" id="ARBA00022859"/>
    </source>
</evidence>
<feature type="compositionally biased region" description="Low complexity" evidence="18">
    <location>
        <begin position="9"/>
        <end position="23"/>
    </location>
</feature>
<dbReference type="FunFam" id="3.90.70.80:FF:000013">
    <property type="entry name" value="OTU domain-containing protein 4"/>
    <property type="match status" value="1"/>
</dbReference>
<comment type="subcellular location">
    <subcellularLocation>
        <location evidence="3">Cytoplasm</location>
    </subcellularLocation>
    <subcellularLocation>
        <location evidence="2">Nucleus</location>
    </subcellularLocation>
</comment>
<dbReference type="GO" id="GO:0004843">
    <property type="term" value="F:cysteine-type deubiquitinase activity"/>
    <property type="evidence" value="ECO:0007669"/>
    <property type="project" value="UniProtKB-EC"/>
</dbReference>
<dbReference type="GO" id="GO:0034122">
    <property type="term" value="P:negative regulation of toll-like receptor signaling pathway"/>
    <property type="evidence" value="ECO:0007669"/>
    <property type="project" value="TreeGrafter"/>
</dbReference>
<reference evidence="21" key="1">
    <citation type="journal article" date="2022" name="bioRxiv">
        <title>Sequencing and chromosome-scale assembly of the giantPleurodeles waltlgenome.</title>
        <authorList>
            <person name="Brown T."/>
            <person name="Elewa A."/>
            <person name="Iarovenko S."/>
            <person name="Subramanian E."/>
            <person name="Araus A.J."/>
            <person name="Petzold A."/>
            <person name="Susuki M."/>
            <person name="Suzuki K.-i.T."/>
            <person name="Hayashi T."/>
            <person name="Toyoda A."/>
            <person name="Oliveira C."/>
            <person name="Osipova E."/>
            <person name="Leigh N.D."/>
            <person name="Simon A."/>
            <person name="Yun M.H."/>
        </authorList>
    </citation>
    <scope>NUCLEOTIDE SEQUENCE</scope>
    <source>
        <strain evidence="21">20211129_DDA</strain>
        <tissue evidence="21">Liver</tissue>
    </source>
</reference>
<feature type="compositionally biased region" description="Polar residues" evidence="18">
    <location>
        <begin position="610"/>
        <end position="619"/>
    </location>
</feature>
<dbReference type="EMBL" id="JANPWB010000001">
    <property type="protein sequence ID" value="KAJ1216658.1"/>
    <property type="molecule type" value="Genomic_DNA"/>
</dbReference>
<feature type="compositionally biased region" description="Polar residues" evidence="18">
    <location>
        <begin position="1016"/>
        <end position="1026"/>
    </location>
</feature>
<feature type="compositionally biased region" description="Basic and acidic residues" evidence="18">
    <location>
        <begin position="1194"/>
        <end position="1213"/>
    </location>
</feature>
<organism evidence="21 22">
    <name type="scientific">Pleurodeles waltl</name>
    <name type="common">Iberian ribbed newt</name>
    <dbReference type="NCBI Taxonomy" id="8319"/>
    <lineage>
        <taxon>Eukaryota</taxon>
        <taxon>Metazoa</taxon>
        <taxon>Chordata</taxon>
        <taxon>Craniata</taxon>
        <taxon>Vertebrata</taxon>
        <taxon>Euteleostomi</taxon>
        <taxon>Amphibia</taxon>
        <taxon>Batrachia</taxon>
        <taxon>Caudata</taxon>
        <taxon>Salamandroidea</taxon>
        <taxon>Salamandridae</taxon>
        <taxon>Pleurodelinae</taxon>
        <taxon>Pleurodeles</taxon>
    </lineage>
</organism>
<dbReference type="SUPFAM" id="SSF63748">
    <property type="entry name" value="Tudor/PWWP/MBT"/>
    <property type="match status" value="1"/>
</dbReference>
<feature type="region of interest" description="Disordered" evidence="18">
    <location>
        <begin position="1163"/>
        <end position="1223"/>
    </location>
</feature>
<evidence type="ECO:0000256" key="11">
    <source>
        <dbReference type="ARBA" id="ARBA00022807"/>
    </source>
</evidence>
<evidence type="ECO:0000256" key="2">
    <source>
        <dbReference type="ARBA" id="ARBA00004123"/>
    </source>
</evidence>
<dbReference type="SMART" id="SM00333">
    <property type="entry name" value="TUDOR"/>
    <property type="match status" value="1"/>
</dbReference>
<feature type="compositionally biased region" description="Polar residues" evidence="18">
    <location>
        <begin position="638"/>
        <end position="647"/>
    </location>
</feature>
<keyword evidence="9" id="KW-0833">Ubl conjugation pathway</keyword>
<feature type="region of interest" description="Disordered" evidence="18">
    <location>
        <begin position="303"/>
        <end position="322"/>
    </location>
</feature>
<protein>
    <recommendedName>
        <fullName evidence="17">OTU domain-containing protein 4</fullName>
        <ecNumber evidence="4">3.4.19.12</ecNumber>
    </recommendedName>
</protein>
<dbReference type="InterPro" id="IPR038765">
    <property type="entry name" value="Papain-like_cys_pep_sf"/>
</dbReference>
<dbReference type="CDD" id="cd22794">
    <property type="entry name" value="OTU_OTUD4"/>
    <property type="match status" value="1"/>
</dbReference>
<feature type="compositionally biased region" description="Polar residues" evidence="18">
    <location>
        <begin position="1214"/>
        <end position="1223"/>
    </location>
</feature>
<dbReference type="Proteomes" id="UP001066276">
    <property type="component" value="Chromosome 1_1"/>
</dbReference>
<evidence type="ECO:0000256" key="10">
    <source>
        <dbReference type="ARBA" id="ARBA00022801"/>
    </source>
</evidence>
<dbReference type="GO" id="GO:0005737">
    <property type="term" value="C:cytoplasm"/>
    <property type="evidence" value="ECO:0007669"/>
    <property type="project" value="UniProtKB-SubCell"/>
</dbReference>
<dbReference type="GO" id="GO:0006508">
    <property type="term" value="P:proteolysis"/>
    <property type="evidence" value="ECO:0007669"/>
    <property type="project" value="UniProtKB-KW"/>
</dbReference>
<dbReference type="GO" id="GO:0045087">
    <property type="term" value="P:innate immune response"/>
    <property type="evidence" value="ECO:0007669"/>
    <property type="project" value="UniProtKB-KW"/>
</dbReference>
<feature type="region of interest" description="Disordered" evidence="18">
    <location>
        <begin position="1094"/>
        <end position="1140"/>
    </location>
</feature>
<feature type="region of interest" description="Disordered" evidence="18">
    <location>
        <begin position="107"/>
        <end position="126"/>
    </location>
</feature>
<feature type="domain" description="OTU" evidence="20">
    <location>
        <begin position="142"/>
        <end position="263"/>
    </location>
</feature>
<dbReference type="Pfam" id="PF02338">
    <property type="entry name" value="OTU"/>
    <property type="match status" value="1"/>
</dbReference>
<dbReference type="AlphaFoldDB" id="A0AAV7WU34"/>
<dbReference type="PROSITE" id="PS50304">
    <property type="entry name" value="TUDOR"/>
    <property type="match status" value="1"/>
</dbReference>